<evidence type="ECO:0000313" key="2">
    <source>
        <dbReference type="EMBL" id="KAJ8500623.1"/>
    </source>
</evidence>
<dbReference type="Proteomes" id="UP001222027">
    <property type="component" value="Unassembled WGS sequence"/>
</dbReference>
<dbReference type="EMBL" id="JAQQAF010000003">
    <property type="protein sequence ID" value="KAJ8500623.1"/>
    <property type="molecule type" value="Genomic_DNA"/>
</dbReference>
<sequence length="100" mass="11037">MTRFGGASPGVGTWREGHLGSRLGLILHAAADRSKLRRILRVRPHASLRAESSGRRNPVDGGFRYSHREPGVRIPAYLATRLRGQNSNSIDALAEPKERI</sequence>
<name>A0AAV8RMX3_ENSVE</name>
<organism evidence="2 3">
    <name type="scientific">Ensete ventricosum</name>
    <name type="common">Abyssinian banana</name>
    <name type="synonym">Musa ensete</name>
    <dbReference type="NCBI Taxonomy" id="4639"/>
    <lineage>
        <taxon>Eukaryota</taxon>
        <taxon>Viridiplantae</taxon>
        <taxon>Streptophyta</taxon>
        <taxon>Embryophyta</taxon>
        <taxon>Tracheophyta</taxon>
        <taxon>Spermatophyta</taxon>
        <taxon>Magnoliopsida</taxon>
        <taxon>Liliopsida</taxon>
        <taxon>Zingiberales</taxon>
        <taxon>Musaceae</taxon>
        <taxon>Ensete</taxon>
    </lineage>
</organism>
<feature type="region of interest" description="Disordered" evidence="1">
    <location>
        <begin position="47"/>
        <end position="67"/>
    </location>
</feature>
<keyword evidence="3" id="KW-1185">Reference proteome</keyword>
<accession>A0AAV8RMX3</accession>
<dbReference type="AlphaFoldDB" id="A0AAV8RMX3"/>
<gene>
    <name evidence="2" type="ORF">OPV22_011175</name>
</gene>
<protein>
    <submittedName>
        <fullName evidence="2">Uncharacterized protein</fullName>
    </submittedName>
</protein>
<evidence type="ECO:0000313" key="3">
    <source>
        <dbReference type="Proteomes" id="UP001222027"/>
    </source>
</evidence>
<proteinExistence type="predicted"/>
<evidence type="ECO:0000256" key="1">
    <source>
        <dbReference type="SAM" id="MobiDB-lite"/>
    </source>
</evidence>
<reference evidence="2 3" key="1">
    <citation type="submission" date="2022-12" db="EMBL/GenBank/DDBJ databases">
        <title>Chromosome-scale assembly of the Ensete ventricosum genome.</title>
        <authorList>
            <person name="Dussert Y."/>
            <person name="Stocks J."/>
            <person name="Wendawek A."/>
            <person name="Woldeyes F."/>
            <person name="Nichols R.A."/>
            <person name="Borrell J.S."/>
        </authorList>
    </citation>
    <scope>NUCLEOTIDE SEQUENCE [LARGE SCALE GENOMIC DNA]</scope>
    <source>
        <strain evidence="3">cv. Maze</strain>
        <tissue evidence="2">Seeds</tissue>
    </source>
</reference>
<comment type="caution">
    <text evidence="2">The sequence shown here is derived from an EMBL/GenBank/DDBJ whole genome shotgun (WGS) entry which is preliminary data.</text>
</comment>